<reference evidence="2" key="1">
    <citation type="submission" date="2022-11" db="EMBL/GenBank/DDBJ databases">
        <authorList>
            <person name="Petersen C."/>
        </authorList>
    </citation>
    <scope>NUCLEOTIDE SEQUENCE</scope>
    <source>
        <strain evidence="2">IBT 22155</strain>
    </source>
</reference>
<evidence type="ECO:0000313" key="3">
    <source>
        <dbReference type="Proteomes" id="UP001149079"/>
    </source>
</evidence>
<evidence type="ECO:0000256" key="1">
    <source>
        <dbReference type="SAM" id="MobiDB-lite"/>
    </source>
</evidence>
<feature type="compositionally biased region" description="Basic and acidic residues" evidence="1">
    <location>
        <begin position="220"/>
        <end position="254"/>
    </location>
</feature>
<dbReference type="Proteomes" id="UP001149079">
    <property type="component" value="Unassembled WGS sequence"/>
</dbReference>
<accession>A0A9W9L6H3</accession>
<protein>
    <submittedName>
        <fullName evidence="2">Uncharacterized protein</fullName>
    </submittedName>
</protein>
<comment type="caution">
    <text evidence="2">The sequence shown here is derived from an EMBL/GenBank/DDBJ whole genome shotgun (WGS) entry which is preliminary data.</text>
</comment>
<feature type="compositionally biased region" description="Basic and acidic residues" evidence="1">
    <location>
        <begin position="1"/>
        <end position="10"/>
    </location>
</feature>
<reference evidence="2" key="2">
    <citation type="journal article" date="2023" name="IMA Fungus">
        <title>Comparative genomic study of the Penicillium genus elucidates a diverse pangenome and 15 lateral gene transfer events.</title>
        <authorList>
            <person name="Petersen C."/>
            <person name="Sorensen T."/>
            <person name="Nielsen M.R."/>
            <person name="Sondergaard T.E."/>
            <person name="Sorensen J.L."/>
            <person name="Fitzpatrick D.A."/>
            <person name="Frisvad J.C."/>
            <person name="Nielsen K.L."/>
        </authorList>
    </citation>
    <scope>NUCLEOTIDE SEQUENCE</scope>
    <source>
        <strain evidence="2">IBT 22155</strain>
    </source>
</reference>
<gene>
    <name evidence="2" type="ORF">N7515_004182</name>
</gene>
<dbReference type="EMBL" id="JAPQKL010000003">
    <property type="protein sequence ID" value="KAJ5139334.1"/>
    <property type="molecule type" value="Genomic_DNA"/>
</dbReference>
<dbReference type="RefSeq" id="XP_056523983.1">
    <property type="nucleotide sequence ID" value="XM_056664926.1"/>
</dbReference>
<dbReference type="OrthoDB" id="3800761at2759"/>
<organism evidence="2 3">
    <name type="scientific">Penicillium bovifimosum</name>
    <dbReference type="NCBI Taxonomy" id="126998"/>
    <lineage>
        <taxon>Eukaryota</taxon>
        <taxon>Fungi</taxon>
        <taxon>Dikarya</taxon>
        <taxon>Ascomycota</taxon>
        <taxon>Pezizomycotina</taxon>
        <taxon>Eurotiomycetes</taxon>
        <taxon>Eurotiomycetidae</taxon>
        <taxon>Eurotiales</taxon>
        <taxon>Aspergillaceae</taxon>
        <taxon>Penicillium</taxon>
    </lineage>
</organism>
<keyword evidence="3" id="KW-1185">Reference proteome</keyword>
<dbReference type="AlphaFoldDB" id="A0A9W9L6H3"/>
<feature type="region of interest" description="Disordered" evidence="1">
    <location>
        <begin position="210"/>
        <end position="264"/>
    </location>
</feature>
<name>A0A9W9L6H3_9EURO</name>
<dbReference type="GeneID" id="81404096"/>
<proteinExistence type="predicted"/>
<sequence>MTEPDPEREAMPPPPSPGGRRQSSELIYRPSDLPCDRKEDKQVDLWLNAGLIDFSLTSAANGIPLCGSCHMQFDRDHDPGVIFIPTDLQYFIDFEHDYRKRRSTTSSVLDRKVPTSVMYKDHFMKNNKISEGATSGLYRRIFLKDYLHPGLISPEELGVTTSKQWHGAPIATLRRGIMALGSPRITSLDEETVNQLQTLRDLYFRPTENNLVNIRSSRPPPDHQGEKRPADGDKGQLESKRVKQDPTRMDKPEDTDGNNFNHQQNRRRAFKDEWVLGPDLTTQEVICRYAPVFAHYWRLYQFIAMLLCLVSLHCAETIFSFSYSLCGHNVCQVVTRCSGPVTGRQLSCLRRQKATPIKSSSIALLLPCSLVFN</sequence>
<evidence type="ECO:0000313" key="2">
    <source>
        <dbReference type="EMBL" id="KAJ5139334.1"/>
    </source>
</evidence>
<feature type="region of interest" description="Disordered" evidence="1">
    <location>
        <begin position="1"/>
        <end position="25"/>
    </location>
</feature>